<dbReference type="SUPFAM" id="SSF46894">
    <property type="entry name" value="C-terminal effector domain of the bipartite response regulators"/>
    <property type="match status" value="1"/>
</dbReference>
<sequence length="207" mass="22162">MSVHHFITPEGALQPRWQEAFPEALASAGEAASVDSNGIVWLLTTLPEWRAGLARQLAAHPAVPCVVLDPQPEERRALLALDGGARGYCHAQATPAQLREVALVVRHGGLWIGPELMSRVVGAARRALPPAAEAGEERFAMLSPRELEVARAVADGLSNKEAALRLGITERTVKAHLGAVFEKLGVRDRLQLVLLMSGATEPREATA</sequence>
<dbReference type="GO" id="GO:0006355">
    <property type="term" value="P:regulation of DNA-templated transcription"/>
    <property type="evidence" value="ECO:0007669"/>
    <property type="project" value="InterPro"/>
</dbReference>
<name>A0A4V3BN89_9RHOO</name>
<dbReference type="CDD" id="cd06170">
    <property type="entry name" value="LuxR_C_like"/>
    <property type="match status" value="1"/>
</dbReference>
<dbReference type="InterPro" id="IPR000792">
    <property type="entry name" value="Tscrpt_reg_LuxR_C"/>
</dbReference>
<gene>
    <name evidence="3" type="ORF">C7389_105147</name>
</gene>
<keyword evidence="1" id="KW-0238">DNA-binding</keyword>
<dbReference type="SMART" id="SM00421">
    <property type="entry name" value="HTH_LUXR"/>
    <property type="match status" value="1"/>
</dbReference>
<organism evidence="3 4">
    <name type="scientific">Azoarcus indigens</name>
    <dbReference type="NCBI Taxonomy" id="29545"/>
    <lineage>
        <taxon>Bacteria</taxon>
        <taxon>Pseudomonadati</taxon>
        <taxon>Pseudomonadota</taxon>
        <taxon>Betaproteobacteria</taxon>
        <taxon>Rhodocyclales</taxon>
        <taxon>Zoogloeaceae</taxon>
        <taxon>Azoarcus</taxon>
    </lineage>
</organism>
<comment type="caution">
    <text evidence="3">The sequence shown here is derived from an EMBL/GenBank/DDBJ whole genome shotgun (WGS) entry which is preliminary data.</text>
</comment>
<dbReference type="PRINTS" id="PR00038">
    <property type="entry name" value="HTHLUXR"/>
</dbReference>
<evidence type="ECO:0000256" key="1">
    <source>
        <dbReference type="ARBA" id="ARBA00023125"/>
    </source>
</evidence>
<accession>A0A4V3BN89</accession>
<dbReference type="EMBL" id="SNVV01000005">
    <property type="protein sequence ID" value="TDN53472.1"/>
    <property type="molecule type" value="Genomic_DNA"/>
</dbReference>
<dbReference type="GO" id="GO:0003677">
    <property type="term" value="F:DNA binding"/>
    <property type="evidence" value="ECO:0007669"/>
    <property type="project" value="UniProtKB-KW"/>
</dbReference>
<evidence type="ECO:0000313" key="3">
    <source>
        <dbReference type="EMBL" id="TDN53472.1"/>
    </source>
</evidence>
<dbReference type="InterPro" id="IPR039420">
    <property type="entry name" value="WalR-like"/>
</dbReference>
<dbReference type="OrthoDB" id="9794397at2"/>
<protein>
    <submittedName>
        <fullName evidence="3">LuxR family transcriptional regulator</fullName>
    </submittedName>
</protein>
<dbReference type="RefSeq" id="WP_133590094.1">
    <property type="nucleotide sequence ID" value="NZ_SNVV01000005.1"/>
</dbReference>
<keyword evidence="4" id="KW-1185">Reference proteome</keyword>
<dbReference type="PROSITE" id="PS50043">
    <property type="entry name" value="HTH_LUXR_2"/>
    <property type="match status" value="1"/>
</dbReference>
<proteinExistence type="predicted"/>
<dbReference type="Proteomes" id="UP000295129">
    <property type="component" value="Unassembled WGS sequence"/>
</dbReference>
<dbReference type="Pfam" id="PF00196">
    <property type="entry name" value="GerE"/>
    <property type="match status" value="1"/>
</dbReference>
<evidence type="ECO:0000313" key="4">
    <source>
        <dbReference type="Proteomes" id="UP000295129"/>
    </source>
</evidence>
<dbReference type="Gene3D" id="3.40.50.2300">
    <property type="match status" value="1"/>
</dbReference>
<dbReference type="AlphaFoldDB" id="A0A4V3BN89"/>
<feature type="domain" description="HTH luxR-type" evidence="2">
    <location>
        <begin position="135"/>
        <end position="200"/>
    </location>
</feature>
<reference evidence="3 4" key="1">
    <citation type="submission" date="2019-03" db="EMBL/GenBank/DDBJ databases">
        <title>Genomic Encyclopedia of Type Strains, Phase IV (KMG-IV): sequencing the most valuable type-strain genomes for metagenomic binning, comparative biology and taxonomic classification.</title>
        <authorList>
            <person name="Goeker M."/>
        </authorList>
    </citation>
    <scope>NUCLEOTIDE SEQUENCE [LARGE SCALE GENOMIC DNA]</scope>
    <source>
        <strain evidence="3 4">DSM 12121</strain>
    </source>
</reference>
<dbReference type="PANTHER" id="PTHR43214">
    <property type="entry name" value="TWO-COMPONENT RESPONSE REGULATOR"/>
    <property type="match status" value="1"/>
</dbReference>
<evidence type="ECO:0000259" key="2">
    <source>
        <dbReference type="PROSITE" id="PS50043"/>
    </source>
</evidence>
<dbReference type="InterPro" id="IPR016032">
    <property type="entry name" value="Sig_transdc_resp-reg_C-effctor"/>
</dbReference>
<dbReference type="PANTHER" id="PTHR43214:SF43">
    <property type="entry name" value="TWO-COMPONENT RESPONSE REGULATOR"/>
    <property type="match status" value="1"/>
</dbReference>